<name>A0A8W8MST3_MAGGI</name>
<dbReference type="EnsemblMetazoa" id="G34345.1">
    <property type="protein sequence ID" value="G34345.1:cds"/>
    <property type="gene ID" value="G34345"/>
</dbReference>
<sequence length="164" mass="18330">MQTLDNNNVKLAQAMAHQDHHLSSFISTVDKRFNNVMSAVQKNHQDAIALSILAHRSMDAVEHEFVILSELIFRQTNVTAQLEKELEHVKLGIPLKSLSDGSCLFSSCSIAMTGDNRFVTELRVRTYVETVTNHEIYKATPNAPDFLDTSPSFDKSSLDCATPH</sequence>
<accession>A0A8W8MST3</accession>
<dbReference type="AlphaFoldDB" id="A0A8W8MST3"/>
<organism evidence="1 2">
    <name type="scientific">Magallana gigas</name>
    <name type="common">Pacific oyster</name>
    <name type="synonym">Crassostrea gigas</name>
    <dbReference type="NCBI Taxonomy" id="29159"/>
    <lineage>
        <taxon>Eukaryota</taxon>
        <taxon>Metazoa</taxon>
        <taxon>Spiralia</taxon>
        <taxon>Lophotrochozoa</taxon>
        <taxon>Mollusca</taxon>
        <taxon>Bivalvia</taxon>
        <taxon>Autobranchia</taxon>
        <taxon>Pteriomorphia</taxon>
        <taxon>Ostreida</taxon>
        <taxon>Ostreoidea</taxon>
        <taxon>Ostreidae</taxon>
        <taxon>Magallana</taxon>
    </lineage>
</organism>
<reference evidence="1" key="1">
    <citation type="submission" date="2022-08" db="UniProtKB">
        <authorList>
            <consortium name="EnsemblMetazoa"/>
        </authorList>
    </citation>
    <scope>IDENTIFICATION</scope>
    <source>
        <strain evidence="1">05x7-T-G4-1.051#20</strain>
    </source>
</reference>
<keyword evidence="2" id="KW-1185">Reference proteome</keyword>
<proteinExistence type="predicted"/>
<evidence type="ECO:0000313" key="1">
    <source>
        <dbReference type="EnsemblMetazoa" id="G34345.1:cds"/>
    </source>
</evidence>
<protein>
    <submittedName>
        <fullName evidence="1">Uncharacterized protein</fullName>
    </submittedName>
</protein>
<dbReference type="Proteomes" id="UP000005408">
    <property type="component" value="Unassembled WGS sequence"/>
</dbReference>
<evidence type="ECO:0000313" key="2">
    <source>
        <dbReference type="Proteomes" id="UP000005408"/>
    </source>
</evidence>